<sequence>GRGPRRRRGAWRAGSCCVRAAPGAPAGARPRAEGGSAVVLVEGGAKPGRQGAWQHRSAAWQRAAVTPNLTVSAADNNTTSTSTTTVTTVGSTGASNGTTTGSATSSTMSAANGSSASASTSTSTRTASASSTPSTTSTTSSPQASASYVPAVHQAPVANTTTDEPSHEAPPVTTDEPEPSYQLDFDGVWNISSLINCEEGFANWAQDWSDLKKESGAACTGTRPRAWTSRAPPRAPSGSPSRGSIPPRSCPRRTRCEPTTSASARPVGLTTAMSTTAAPSRPAARGTCGATCRAAGSA</sequence>
<proteinExistence type="predicted"/>
<evidence type="ECO:0000313" key="3">
    <source>
        <dbReference type="Proteomes" id="UP001189429"/>
    </source>
</evidence>
<evidence type="ECO:0000313" key="2">
    <source>
        <dbReference type="EMBL" id="CAK0816059.1"/>
    </source>
</evidence>
<gene>
    <name evidence="2" type="ORF">PCOR1329_LOCUS19140</name>
</gene>
<feature type="compositionally biased region" description="Low complexity" evidence="1">
    <location>
        <begin position="229"/>
        <end position="247"/>
    </location>
</feature>
<feature type="region of interest" description="Disordered" evidence="1">
    <location>
        <begin position="71"/>
        <end position="147"/>
    </location>
</feature>
<protein>
    <submittedName>
        <fullName evidence="2">Uncharacterized protein</fullName>
    </submittedName>
</protein>
<dbReference type="EMBL" id="CAUYUJ010006084">
    <property type="protein sequence ID" value="CAK0816059.1"/>
    <property type="molecule type" value="Genomic_DNA"/>
</dbReference>
<keyword evidence="3" id="KW-1185">Reference proteome</keyword>
<organism evidence="2 3">
    <name type="scientific">Prorocentrum cordatum</name>
    <dbReference type="NCBI Taxonomy" id="2364126"/>
    <lineage>
        <taxon>Eukaryota</taxon>
        <taxon>Sar</taxon>
        <taxon>Alveolata</taxon>
        <taxon>Dinophyceae</taxon>
        <taxon>Prorocentrales</taxon>
        <taxon>Prorocentraceae</taxon>
        <taxon>Prorocentrum</taxon>
    </lineage>
</organism>
<comment type="caution">
    <text evidence="2">The sequence shown here is derived from an EMBL/GenBank/DDBJ whole genome shotgun (WGS) entry which is preliminary data.</text>
</comment>
<evidence type="ECO:0000256" key="1">
    <source>
        <dbReference type="SAM" id="MobiDB-lite"/>
    </source>
</evidence>
<accession>A0ABN9RAW5</accession>
<dbReference type="Proteomes" id="UP001189429">
    <property type="component" value="Unassembled WGS sequence"/>
</dbReference>
<feature type="region of interest" description="Disordered" evidence="1">
    <location>
        <begin position="159"/>
        <end position="181"/>
    </location>
</feature>
<feature type="region of interest" description="Disordered" evidence="1">
    <location>
        <begin position="216"/>
        <end position="288"/>
    </location>
</feature>
<reference evidence="2" key="1">
    <citation type="submission" date="2023-10" db="EMBL/GenBank/DDBJ databases">
        <authorList>
            <person name="Chen Y."/>
            <person name="Shah S."/>
            <person name="Dougan E. K."/>
            <person name="Thang M."/>
            <person name="Chan C."/>
        </authorList>
    </citation>
    <scope>NUCLEOTIDE SEQUENCE [LARGE SCALE GENOMIC DNA]</scope>
</reference>
<feature type="non-terminal residue" evidence="2">
    <location>
        <position position="1"/>
    </location>
</feature>
<name>A0ABN9RAW5_9DINO</name>